<feature type="region of interest" description="Disordered" evidence="1">
    <location>
        <begin position="214"/>
        <end position="238"/>
    </location>
</feature>
<proteinExistence type="predicted"/>
<organism evidence="2 3">
    <name type="scientific">Anisodus acutangulus</name>
    <dbReference type="NCBI Taxonomy" id="402998"/>
    <lineage>
        <taxon>Eukaryota</taxon>
        <taxon>Viridiplantae</taxon>
        <taxon>Streptophyta</taxon>
        <taxon>Embryophyta</taxon>
        <taxon>Tracheophyta</taxon>
        <taxon>Spermatophyta</taxon>
        <taxon>Magnoliopsida</taxon>
        <taxon>eudicotyledons</taxon>
        <taxon>Gunneridae</taxon>
        <taxon>Pentapetalae</taxon>
        <taxon>asterids</taxon>
        <taxon>lamiids</taxon>
        <taxon>Solanales</taxon>
        <taxon>Solanaceae</taxon>
        <taxon>Solanoideae</taxon>
        <taxon>Hyoscyameae</taxon>
        <taxon>Anisodus</taxon>
    </lineage>
</organism>
<feature type="region of interest" description="Disordered" evidence="1">
    <location>
        <begin position="29"/>
        <end position="48"/>
    </location>
</feature>
<evidence type="ECO:0000256" key="1">
    <source>
        <dbReference type="SAM" id="MobiDB-lite"/>
    </source>
</evidence>
<dbReference type="EMBL" id="JAJAGQ010000004">
    <property type="protein sequence ID" value="KAJ8566118.1"/>
    <property type="molecule type" value="Genomic_DNA"/>
</dbReference>
<accession>A0A9Q1MRN7</accession>
<dbReference type="AlphaFoldDB" id="A0A9Q1MRN7"/>
<comment type="caution">
    <text evidence="2">The sequence shown here is derived from an EMBL/GenBank/DDBJ whole genome shotgun (WGS) entry which is preliminary data.</text>
</comment>
<feature type="compositionally biased region" description="Gly residues" evidence="1">
    <location>
        <begin position="90"/>
        <end position="114"/>
    </location>
</feature>
<dbReference type="Proteomes" id="UP001152561">
    <property type="component" value="Unassembled WGS sequence"/>
</dbReference>
<evidence type="ECO:0000313" key="2">
    <source>
        <dbReference type="EMBL" id="KAJ8566118.1"/>
    </source>
</evidence>
<sequence>MEKVTTDGSGDKNVKKKCKSAVESLDIPCESIPGTIPATSDGVDDTKDEKEDAFAYSGGLHTYCADLDVDDNQSVRGGDENVKDVTSNDGVGGGDSSKETVGGGVGDGVGGGVGVGKGNDSQSDFVFVSDFLDDEIFKYLSKTGITTITQAAKVGVVSTEVVGDEQYIKDGCPENTTVRAVVIEQAREEVLPQGGQLAYEVTAILEDTVKDYGVGPSRASDGDSDSEEEAPNFVIPPVMNLVEINDDQKTHVEPQRGRPR</sequence>
<feature type="region of interest" description="Disordered" evidence="1">
    <location>
        <begin position="74"/>
        <end position="114"/>
    </location>
</feature>
<evidence type="ECO:0000313" key="3">
    <source>
        <dbReference type="Proteomes" id="UP001152561"/>
    </source>
</evidence>
<gene>
    <name evidence="2" type="ORF">K7X08_030595</name>
</gene>
<keyword evidence="3" id="KW-1185">Reference proteome</keyword>
<reference evidence="3" key="1">
    <citation type="journal article" date="2023" name="Proc. Natl. Acad. Sci. U.S.A.">
        <title>Genomic and structural basis for evolution of tropane alkaloid biosynthesis.</title>
        <authorList>
            <person name="Wanga Y.-J."/>
            <person name="Taina T."/>
            <person name="Yua J.-Y."/>
            <person name="Lia J."/>
            <person name="Xua B."/>
            <person name="Chenc J."/>
            <person name="D'Auriad J.C."/>
            <person name="Huanga J.-P."/>
            <person name="Huanga S.-X."/>
        </authorList>
    </citation>
    <scope>NUCLEOTIDE SEQUENCE [LARGE SCALE GENOMIC DNA]</scope>
    <source>
        <strain evidence="3">cv. KIB-2019</strain>
    </source>
</reference>
<name>A0A9Q1MRN7_9SOLA</name>
<protein>
    <submittedName>
        <fullName evidence="2">Uncharacterized protein</fullName>
    </submittedName>
</protein>